<protein>
    <submittedName>
        <fullName evidence="1">Uncharacterized protein</fullName>
    </submittedName>
</protein>
<dbReference type="RefSeq" id="WP_019942590.1">
    <property type="nucleotide sequence ID" value="NZ_BMLI01000001.1"/>
</dbReference>
<reference evidence="2" key="1">
    <citation type="journal article" date="2019" name="Int. J. Syst. Evol. Microbiol.">
        <title>The Global Catalogue of Microorganisms (GCM) 10K type strain sequencing project: providing services to taxonomists for standard genome sequencing and annotation.</title>
        <authorList>
            <consortium name="The Broad Institute Genomics Platform"/>
            <consortium name="The Broad Institute Genome Sequencing Center for Infectious Disease"/>
            <person name="Wu L."/>
            <person name="Ma J."/>
        </authorList>
    </citation>
    <scope>NUCLEOTIDE SEQUENCE [LARGE SCALE GENOMIC DNA]</scope>
    <source>
        <strain evidence="2">CGMCC 1.6375</strain>
    </source>
</reference>
<sequence>MILDWIKRTALQPSPDLNYPIYLRTGSEHYFVKIKSPTEYTWLVRIDSENFNAWASGSAESHPDEYFDIEHLIKLCIVIKEKDYMTRLAAMIDYYAGMKNRLKL</sequence>
<proteinExistence type="predicted"/>
<dbReference type="Proteomes" id="UP000632339">
    <property type="component" value="Unassembled WGS sequence"/>
</dbReference>
<name>A0ABQ2HJ82_9BACT</name>
<dbReference type="EMBL" id="BMLI01000001">
    <property type="protein sequence ID" value="GGM82015.1"/>
    <property type="molecule type" value="Genomic_DNA"/>
</dbReference>
<keyword evidence="2" id="KW-1185">Reference proteome</keyword>
<accession>A0ABQ2HJ82</accession>
<comment type="caution">
    <text evidence="1">The sequence shown here is derived from an EMBL/GenBank/DDBJ whole genome shotgun (WGS) entry which is preliminary data.</text>
</comment>
<organism evidence="1 2">
    <name type="scientific">Dyadobacter beijingensis</name>
    <dbReference type="NCBI Taxonomy" id="365489"/>
    <lineage>
        <taxon>Bacteria</taxon>
        <taxon>Pseudomonadati</taxon>
        <taxon>Bacteroidota</taxon>
        <taxon>Cytophagia</taxon>
        <taxon>Cytophagales</taxon>
        <taxon>Spirosomataceae</taxon>
        <taxon>Dyadobacter</taxon>
    </lineage>
</organism>
<evidence type="ECO:0000313" key="1">
    <source>
        <dbReference type="EMBL" id="GGM82015.1"/>
    </source>
</evidence>
<gene>
    <name evidence="1" type="ORF">GCM10010967_12190</name>
</gene>
<evidence type="ECO:0000313" key="2">
    <source>
        <dbReference type="Proteomes" id="UP000632339"/>
    </source>
</evidence>